<feature type="binding site" evidence="8">
    <location>
        <position position="497"/>
    </location>
    <ligand>
        <name>Mg(2+)</name>
        <dbReference type="ChEBI" id="CHEBI:18420"/>
    </ligand>
</feature>
<feature type="compositionally biased region" description="Basic and acidic residues" evidence="9">
    <location>
        <begin position="733"/>
        <end position="745"/>
    </location>
</feature>
<dbReference type="SMART" id="SM00316">
    <property type="entry name" value="S1"/>
    <property type="match status" value="1"/>
</dbReference>
<proteinExistence type="inferred from homology"/>
<dbReference type="Gene3D" id="3.30.1370.10">
    <property type="entry name" value="K Homology domain, type 1"/>
    <property type="match status" value="1"/>
</dbReference>
<dbReference type="FunFam" id="3.30.230.70:FF:000002">
    <property type="entry name" value="Polyribonucleotide nucleotidyltransferase"/>
    <property type="match status" value="1"/>
</dbReference>
<dbReference type="AlphaFoldDB" id="A0A844ZZQ7"/>
<dbReference type="SUPFAM" id="SSF50249">
    <property type="entry name" value="Nucleic acid-binding proteins"/>
    <property type="match status" value="1"/>
</dbReference>
<dbReference type="InterPro" id="IPR036612">
    <property type="entry name" value="KH_dom_type_1_sf"/>
</dbReference>
<keyword evidence="5 8" id="KW-0479">Metal-binding</keyword>
<feature type="compositionally biased region" description="Basic and acidic residues" evidence="9">
    <location>
        <begin position="757"/>
        <end position="767"/>
    </location>
</feature>
<dbReference type="PIRSF" id="PIRSF005499">
    <property type="entry name" value="PNPase"/>
    <property type="match status" value="1"/>
</dbReference>
<dbReference type="PANTHER" id="PTHR11252">
    <property type="entry name" value="POLYRIBONUCLEOTIDE NUCLEOTIDYLTRANSFERASE"/>
    <property type="match status" value="1"/>
</dbReference>
<dbReference type="Pfam" id="PF03725">
    <property type="entry name" value="RNase_PH_C"/>
    <property type="match status" value="1"/>
</dbReference>
<dbReference type="InterPro" id="IPR012340">
    <property type="entry name" value="NA-bd_OB-fold"/>
</dbReference>
<evidence type="ECO:0000256" key="4">
    <source>
        <dbReference type="ARBA" id="ARBA00022695"/>
    </source>
</evidence>
<dbReference type="InterPro" id="IPR015848">
    <property type="entry name" value="PNPase_PH_RNA-bd_bac/org-type"/>
</dbReference>
<dbReference type="Gene3D" id="3.30.230.70">
    <property type="entry name" value="GHMP Kinase, N-terminal domain"/>
    <property type="match status" value="2"/>
</dbReference>
<dbReference type="Pfam" id="PF01138">
    <property type="entry name" value="RNase_PH"/>
    <property type="match status" value="2"/>
</dbReference>
<accession>A0A844ZZQ7</accession>
<dbReference type="InterPro" id="IPR001247">
    <property type="entry name" value="ExoRNase_PH_dom1"/>
</dbReference>
<dbReference type="InterPro" id="IPR015847">
    <property type="entry name" value="ExoRNase_PH_dom2"/>
</dbReference>
<dbReference type="InterPro" id="IPR020568">
    <property type="entry name" value="Ribosomal_Su5_D2-typ_SF"/>
</dbReference>
<protein>
    <recommendedName>
        <fullName evidence="8">Polyribonucleotide nucleotidyltransferase</fullName>
        <ecNumber evidence="8">2.7.7.8</ecNumber>
    </recommendedName>
    <alternativeName>
        <fullName evidence="8">Polynucleotide phosphorylase</fullName>
        <shortName evidence="8">PNPase</shortName>
    </alternativeName>
</protein>
<dbReference type="GO" id="GO:0003723">
    <property type="term" value="F:RNA binding"/>
    <property type="evidence" value="ECO:0007669"/>
    <property type="project" value="UniProtKB-UniRule"/>
</dbReference>
<dbReference type="SUPFAM" id="SSF55666">
    <property type="entry name" value="Ribonuclease PH domain 2-like"/>
    <property type="match status" value="2"/>
</dbReference>
<keyword evidence="12" id="KW-1185">Reference proteome</keyword>
<keyword evidence="4 8" id="KW-0548">Nucleotidyltransferase</keyword>
<dbReference type="FunFam" id="3.30.1370.10:FF:000001">
    <property type="entry name" value="Polyribonucleotide nucleotidyltransferase"/>
    <property type="match status" value="1"/>
</dbReference>
<dbReference type="GO" id="GO:0005829">
    <property type="term" value="C:cytosol"/>
    <property type="evidence" value="ECO:0007669"/>
    <property type="project" value="UniProtKB-ARBA"/>
</dbReference>
<dbReference type="PANTHER" id="PTHR11252:SF0">
    <property type="entry name" value="POLYRIBONUCLEOTIDE NUCLEOTIDYLTRANSFERASE 1, MITOCHONDRIAL"/>
    <property type="match status" value="1"/>
</dbReference>
<evidence type="ECO:0000256" key="3">
    <source>
        <dbReference type="ARBA" id="ARBA00022679"/>
    </source>
</evidence>
<evidence type="ECO:0000256" key="1">
    <source>
        <dbReference type="ARBA" id="ARBA00007404"/>
    </source>
</evidence>
<dbReference type="InterPro" id="IPR004088">
    <property type="entry name" value="KH_dom_type_1"/>
</dbReference>
<dbReference type="CDD" id="cd04472">
    <property type="entry name" value="S1_PNPase"/>
    <property type="match status" value="1"/>
</dbReference>
<dbReference type="InterPro" id="IPR027408">
    <property type="entry name" value="PNPase/RNase_PH_dom_sf"/>
</dbReference>
<evidence type="ECO:0000256" key="8">
    <source>
        <dbReference type="HAMAP-Rule" id="MF_01595"/>
    </source>
</evidence>
<comment type="caution">
    <text evidence="11">The sequence shown here is derived from an EMBL/GenBank/DDBJ whole genome shotgun (WGS) entry which is preliminary data.</text>
</comment>
<comment type="cofactor">
    <cofactor evidence="8">
        <name>Mg(2+)</name>
        <dbReference type="ChEBI" id="CHEBI:18420"/>
    </cofactor>
</comment>
<comment type="subcellular location">
    <subcellularLocation>
        <location evidence="8">Cytoplasm</location>
    </subcellularLocation>
</comment>
<keyword evidence="3 8" id="KW-0808">Transferase</keyword>
<dbReference type="CDD" id="cd11363">
    <property type="entry name" value="RNase_PH_PNPase_1"/>
    <property type="match status" value="1"/>
</dbReference>
<feature type="compositionally biased region" description="Basic and acidic residues" evidence="9">
    <location>
        <begin position="707"/>
        <end position="724"/>
    </location>
</feature>
<dbReference type="HAMAP" id="MF_01595">
    <property type="entry name" value="PNPase"/>
    <property type="match status" value="1"/>
</dbReference>
<reference evidence="11 12" key="1">
    <citation type="submission" date="2019-12" db="EMBL/GenBank/DDBJ databases">
        <title>Genomic-based taxomic classification of the family Erythrobacteraceae.</title>
        <authorList>
            <person name="Xu L."/>
        </authorList>
    </citation>
    <scope>NUCLEOTIDE SEQUENCE [LARGE SCALE GENOMIC DNA]</scope>
    <source>
        <strain evidence="11 12">KCTC 52763</strain>
    </source>
</reference>
<keyword evidence="7 8" id="KW-0694">RNA-binding</keyword>
<name>A0A844ZZQ7_9SPHN</name>
<dbReference type="Pfam" id="PF03726">
    <property type="entry name" value="PNPase"/>
    <property type="match status" value="1"/>
</dbReference>
<keyword evidence="2 8" id="KW-0963">Cytoplasm</keyword>
<keyword evidence="6 8" id="KW-0460">Magnesium</keyword>
<dbReference type="GO" id="GO:0006402">
    <property type="term" value="P:mRNA catabolic process"/>
    <property type="evidence" value="ECO:0007669"/>
    <property type="project" value="UniProtKB-UniRule"/>
</dbReference>
<dbReference type="RefSeq" id="WP_160604497.1">
    <property type="nucleotide sequence ID" value="NZ_WTYX01000001.1"/>
</dbReference>
<dbReference type="Proteomes" id="UP000442714">
    <property type="component" value="Unassembled WGS sequence"/>
</dbReference>
<dbReference type="InterPro" id="IPR036345">
    <property type="entry name" value="ExoRNase_PH_dom2_sf"/>
</dbReference>
<dbReference type="SUPFAM" id="SSF46915">
    <property type="entry name" value="Polynucleotide phosphorylase/guanosine pentaphosphate synthase (PNPase/GPSI), domain 3"/>
    <property type="match status" value="1"/>
</dbReference>
<dbReference type="InterPro" id="IPR003029">
    <property type="entry name" value="S1_domain"/>
</dbReference>
<comment type="function">
    <text evidence="8">Involved in mRNA degradation. Catalyzes the phosphorolysis of single-stranded polyribonucleotides processively in the 3'- to 5'-direction.</text>
</comment>
<dbReference type="InterPro" id="IPR036456">
    <property type="entry name" value="PNPase_PH_RNA-bd_sf"/>
</dbReference>
<evidence type="ECO:0000313" key="11">
    <source>
        <dbReference type="EMBL" id="MXO90919.1"/>
    </source>
</evidence>
<dbReference type="FunFam" id="2.40.50.140:FF:000107">
    <property type="entry name" value="Polyribonucleotide nucleotidyltransferase"/>
    <property type="match status" value="1"/>
</dbReference>
<dbReference type="Pfam" id="PF00013">
    <property type="entry name" value="KH_1"/>
    <property type="match status" value="1"/>
</dbReference>
<evidence type="ECO:0000259" key="10">
    <source>
        <dbReference type="PROSITE" id="PS50126"/>
    </source>
</evidence>
<dbReference type="OrthoDB" id="9804305at2"/>
<dbReference type="GO" id="GO:0000287">
    <property type="term" value="F:magnesium ion binding"/>
    <property type="evidence" value="ECO:0007669"/>
    <property type="project" value="UniProtKB-UniRule"/>
</dbReference>
<dbReference type="CDD" id="cd11364">
    <property type="entry name" value="RNase_PH_PNPase_2"/>
    <property type="match status" value="1"/>
</dbReference>
<dbReference type="SUPFAM" id="SSF54211">
    <property type="entry name" value="Ribosomal protein S5 domain 2-like"/>
    <property type="match status" value="2"/>
</dbReference>
<evidence type="ECO:0000256" key="7">
    <source>
        <dbReference type="ARBA" id="ARBA00022884"/>
    </source>
</evidence>
<sequence>MFDKKTVSIEWGGKTLTLETGQIARQADGAVLATYGETVVLCAVTAAKSVKEGQDFFPLTVHYQEKFSAAGRIPGGFFKREGRATEKETLTSRLIDRPCRPLFPEGFYNEINVIAQVLSYDGETEPDIVAMIAASAALTISGLPFMGPIGAARVGFSNDGEYILNPTVADALGDDGRLDLVVAATQDAVMMVESEAKELSEEEMLGAVMFAHEESRKVIGAIIDLAEQAAKDPWELDKVEDKSATLEELRGVIGDDIAAAYKITDKSARQDAVNAAREKARDHYADLAESDPAEYMGRLKLVKKLESDIVRGSIIKDGTRIDGRKLDEVRPIEAMVGLLPRTHGSALFTRGETQAICTTTLGTKDAEQMIDGLEGLSYSNFMLHYNFPPYSVGEVGRFGFTSRRETGHGKLAFRALRPVLPTVEDFPYTIRVLSDITESNGSSSMATVCGGALSMMDAGVPLKRPVSGIAMGLILEGEEFAVLSDILGDEDHLGDMDFKVAGSEEGITSLQMDIKVAGITQEIMTKALEQAKAGRTHILGKMGEALGSSRGEVSKHAPRIETMQIDKSKIRDVIGTGGKVIREIVAETGAKVDIDDEGTIKISSSNADEIAAAKAWIEGIVEEAEVGKIYNGKVVNLVDFGAFVNFMGGKDGLVHVSEIKNERVEKVSDELSEGQEVKVKVLEIDQRGKVRLSMRVVDQETGEELEDTRPPRENKPRGGGDRRPRGGGGGRGRGGDRGPRRDGGGDKGGSGGGSDGGEAHVPDFLKD</sequence>
<dbReference type="PROSITE" id="PS50126">
    <property type="entry name" value="S1"/>
    <property type="match status" value="1"/>
</dbReference>
<dbReference type="GO" id="GO:0006396">
    <property type="term" value="P:RNA processing"/>
    <property type="evidence" value="ECO:0007669"/>
    <property type="project" value="InterPro"/>
</dbReference>
<dbReference type="EMBL" id="WTYX01000001">
    <property type="protein sequence ID" value="MXO90919.1"/>
    <property type="molecule type" value="Genomic_DNA"/>
</dbReference>
<evidence type="ECO:0000256" key="9">
    <source>
        <dbReference type="SAM" id="MobiDB-lite"/>
    </source>
</evidence>
<evidence type="ECO:0000256" key="5">
    <source>
        <dbReference type="ARBA" id="ARBA00022723"/>
    </source>
</evidence>
<dbReference type="PROSITE" id="PS50084">
    <property type="entry name" value="KH_TYPE_1"/>
    <property type="match status" value="1"/>
</dbReference>
<evidence type="ECO:0000313" key="12">
    <source>
        <dbReference type="Proteomes" id="UP000442714"/>
    </source>
</evidence>
<dbReference type="NCBIfam" id="NF008805">
    <property type="entry name" value="PRK11824.1"/>
    <property type="match status" value="1"/>
</dbReference>
<feature type="binding site" evidence="8">
    <location>
        <position position="491"/>
    </location>
    <ligand>
        <name>Mg(2+)</name>
        <dbReference type="ChEBI" id="CHEBI:18420"/>
    </ligand>
</feature>
<comment type="similarity">
    <text evidence="1 8">Belongs to the polyribonucleotide nucleotidyltransferase family.</text>
</comment>
<feature type="region of interest" description="Disordered" evidence="9">
    <location>
        <begin position="698"/>
        <end position="767"/>
    </location>
</feature>
<dbReference type="InterPro" id="IPR012162">
    <property type="entry name" value="PNPase"/>
</dbReference>
<dbReference type="Gene3D" id="2.40.50.140">
    <property type="entry name" value="Nucleic acid-binding proteins"/>
    <property type="match status" value="1"/>
</dbReference>
<feature type="compositionally biased region" description="Gly residues" evidence="9">
    <location>
        <begin position="746"/>
        <end position="756"/>
    </location>
</feature>
<dbReference type="SMART" id="SM00322">
    <property type="entry name" value="KH"/>
    <property type="match status" value="1"/>
</dbReference>
<evidence type="ECO:0000256" key="6">
    <source>
        <dbReference type="ARBA" id="ARBA00022842"/>
    </source>
</evidence>
<dbReference type="GO" id="GO:0004654">
    <property type="term" value="F:polyribonucleotide nucleotidyltransferase activity"/>
    <property type="evidence" value="ECO:0007669"/>
    <property type="project" value="UniProtKB-UniRule"/>
</dbReference>
<comment type="catalytic activity">
    <reaction evidence="8">
        <text>RNA(n+1) + phosphate = RNA(n) + a ribonucleoside 5'-diphosphate</text>
        <dbReference type="Rhea" id="RHEA:22096"/>
        <dbReference type="Rhea" id="RHEA-COMP:14527"/>
        <dbReference type="Rhea" id="RHEA-COMP:17342"/>
        <dbReference type="ChEBI" id="CHEBI:43474"/>
        <dbReference type="ChEBI" id="CHEBI:57930"/>
        <dbReference type="ChEBI" id="CHEBI:140395"/>
        <dbReference type="EC" id="2.7.7.8"/>
    </reaction>
</comment>
<gene>
    <name evidence="8 11" type="primary">pnp</name>
    <name evidence="11" type="ORF">GRI41_08810</name>
</gene>
<dbReference type="EC" id="2.7.7.8" evidence="8"/>
<dbReference type="CDD" id="cd02393">
    <property type="entry name" value="KH-I_PNPase"/>
    <property type="match status" value="1"/>
</dbReference>
<dbReference type="SUPFAM" id="SSF54791">
    <property type="entry name" value="Eukaryotic type KH-domain (KH-domain type I)"/>
    <property type="match status" value="1"/>
</dbReference>
<organism evidence="11 12">
    <name type="scientific">Pontixanthobacter aquaemixtae</name>
    <dbReference type="NCBI Taxonomy" id="1958940"/>
    <lineage>
        <taxon>Bacteria</taxon>
        <taxon>Pseudomonadati</taxon>
        <taxon>Pseudomonadota</taxon>
        <taxon>Alphaproteobacteria</taxon>
        <taxon>Sphingomonadales</taxon>
        <taxon>Erythrobacteraceae</taxon>
        <taxon>Pontixanthobacter</taxon>
    </lineage>
</organism>
<evidence type="ECO:0000256" key="2">
    <source>
        <dbReference type="ARBA" id="ARBA00022490"/>
    </source>
</evidence>
<dbReference type="NCBIfam" id="TIGR03591">
    <property type="entry name" value="polynuc_phos"/>
    <property type="match status" value="1"/>
</dbReference>
<dbReference type="Pfam" id="PF00575">
    <property type="entry name" value="S1"/>
    <property type="match status" value="1"/>
</dbReference>
<dbReference type="InterPro" id="IPR004087">
    <property type="entry name" value="KH_dom"/>
</dbReference>
<dbReference type="FunFam" id="3.30.230.70:FF:000001">
    <property type="entry name" value="Polyribonucleotide nucleotidyltransferase"/>
    <property type="match status" value="1"/>
</dbReference>
<feature type="domain" description="S1 motif" evidence="10">
    <location>
        <begin position="627"/>
        <end position="695"/>
    </location>
</feature>
<dbReference type="GO" id="GO:0000175">
    <property type="term" value="F:3'-5'-RNA exonuclease activity"/>
    <property type="evidence" value="ECO:0007669"/>
    <property type="project" value="TreeGrafter"/>
</dbReference>